<dbReference type="NCBIfam" id="TIGR01543">
    <property type="entry name" value="proheadase_HK97"/>
    <property type="match status" value="1"/>
</dbReference>
<keyword evidence="2 5" id="KW-0645">Protease</keyword>
<protein>
    <submittedName>
        <fullName evidence="5">HK97 family phage prohead protease</fullName>
    </submittedName>
</protein>
<evidence type="ECO:0000256" key="1">
    <source>
        <dbReference type="ARBA" id="ARBA00022612"/>
    </source>
</evidence>
<dbReference type="Pfam" id="PF04586">
    <property type="entry name" value="Peptidase_S78"/>
    <property type="match status" value="1"/>
</dbReference>
<name>A0A940P2R2_9ENTE</name>
<gene>
    <name evidence="5" type="ORF">I6N95_05025</name>
</gene>
<feature type="domain" description="Prohead serine protease" evidence="4">
    <location>
        <begin position="21"/>
        <end position="180"/>
    </location>
</feature>
<dbReference type="InterPro" id="IPR054613">
    <property type="entry name" value="Peptidase_S78_dom"/>
</dbReference>
<evidence type="ECO:0000313" key="5">
    <source>
        <dbReference type="EMBL" id="MBP1040372.1"/>
    </source>
</evidence>
<dbReference type="Proteomes" id="UP000674938">
    <property type="component" value="Unassembled WGS sequence"/>
</dbReference>
<evidence type="ECO:0000259" key="4">
    <source>
        <dbReference type="Pfam" id="PF04586"/>
    </source>
</evidence>
<evidence type="ECO:0000313" key="6">
    <source>
        <dbReference type="Proteomes" id="UP000674938"/>
    </source>
</evidence>
<dbReference type="GO" id="GO:0006508">
    <property type="term" value="P:proteolysis"/>
    <property type="evidence" value="ECO:0007669"/>
    <property type="project" value="UniProtKB-KW"/>
</dbReference>
<proteinExistence type="predicted"/>
<dbReference type="RefSeq" id="WP_209525262.1">
    <property type="nucleotide sequence ID" value="NZ_JAEEGA010000002.1"/>
</dbReference>
<sequence length="210" mass="24161">MKIKTGKKELRQVTTTISLVERRGEDGAMEEVIEGYALKFERWSEVLGGWFRERLARECLREADMTNVVALFNHDESQILGRSGINVELEVDGIGLKFVVKPTETSYSRDLMENIRQGIVNQCSFAFTVEREQGAEDWQENEEMKIYERTINKISRIFDVSVVTTPAYPDTEAVVGVRSKELVDDLENQKRSLNWEKEIELLSLEAESYA</sequence>
<dbReference type="GO" id="GO:0008233">
    <property type="term" value="F:peptidase activity"/>
    <property type="evidence" value="ECO:0007669"/>
    <property type="project" value="UniProtKB-KW"/>
</dbReference>
<keyword evidence="1" id="KW-1188">Viral release from host cell</keyword>
<reference evidence="5" key="1">
    <citation type="submission" date="2020-12" db="EMBL/GenBank/DDBJ databases">
        <title>Vagococcus allomyrinae sp. nov. and Enterococcus lavae sp. nov., isolated from the larvae of Allomyrina dichotoma.</title>
        <authorList>
            <person name="Lee S.D."/>
        </authorList>
    </citation>
    <scope>NUCLEOTIDE SEQUENCE</scope>
    <source>
        <strain evidence="5">BWB3-3</strain>
    </source>
</reference>
<comment type="caution">
    <text evidence="5">The sequence shown here is derived from an EMBL/GenBank/DDBJ whole genome shotgun (WGS) entry which is preliminary data.</text>
</comment>
<evidence type="ECO:0000256" key="2">
    <source>
        <dbReference type="ARBA" id="ARBA00022670"/>
    </source>
</evidence>
<keyword evidence="3" id="KW-0378">Hydrolase</keyword>
<evidence type="ECO:0000256" key="3">
    <source>
        <dbReference type="ARBA" id="ARBA00022801"/>
    </source>
</evidence>
<keyword evidence="6" id="KW-1185">Reference proteome</keyword>
<dbReference type="EMBL" id="JAEEGA010000002">
    <property type="protein sequence ID" value="MBP1040372.1"/>
    <property type="molecule type" value="Genomic_DNA"/>
</dbReference>
<dbReference type="AlphaFoldDB" id="A0A940P2R2"/>
<organism evidence="5 6">
    <name type="scientific">Vagococcus allomyrinae</name>
    <dbReference type="NCBI Taxonomy" id="2794353"/>
    <lineage>
        <taxon>Bacteria</taxon>
        <taxon>Bacillati</taxon>
        <taxon>Bacillota</taxon>
        <taxon>Bacilli</taxon>
        <taxon>Lactobacillales</taxon>
        <taxon>Enterococcaceae</taxon>
        <taxon>Vagococcus</taxon>
    </lineage>
</organism>
<dbReference type="InterPro" id="IPR006433">
    <property type="entry name" value="Prohead_protease"/>
</dbReference>
<accession>A0A940P2R2</accession>